<dbReference type="STRING" id="1121362.A605_05945"/>
<sequence length="63" mass="6427">MAHQAASGFAMTGGVMAQSVTGQQFSEAAAVEPVPPGIGLPRHPGSACPNLQLTHIGHRVRPV</sequence>
<dbReference type="PATRIC" id="fig|1121362.3.peg.1197"/>
<name>M1NXH1_9CORY</name>
<dbReference type="HOGENOM" id="CLU_2878255_0_0_11"/>
<dbReference type="EMBL" id="CP003697">
    <property type="protein sequence ID" value="AGF72195.1"/>
    <property type="molecule type" value="Genomic_DNA"/>
</dbReference>
<dbReference type="KEGG" id="chn:A605_05945"/>
<keyword evidence="2" id="KW-1185">Reference proteome</keyword>
<gene>
    <name evidence="1" type="ORF">A605_05945</name>
</gene>
<proteinExistence type="predicted"/>
<dbReference type="Proteomes" id="UP000011723">
    <property type="component" value="Chromosome"/>
</dbReference>
<dbReference type="AlphaFoldDB" id="M1NXH1"/>
<evidence type="ECO:0000313" key="2">
    <source>
        <dbReference type="Proteomes" id="UP000011723"/>
    </source>
</evidence>
<accession>M1NXH1</accession>
<protein>
    <submittedName>
        <fullName evidence="1">Uncharacterized protein</fullName>
    </submittedName>
</protein>
<evidence type="ECO:0000313" key="1">
    <source>
        <dbReference type="EMBL" id="AGF72195.1"/>
    </source>
</evidence>
<reference evidence="1 2" key="1">
    <citation type="journal article" date="2012" name="Stand. Genomic Sci.">
        <title>Genome sequence of the halotolerant bacterium Corynebacterium halotolerans type strain YIM 70093(T) (= DSM 44683(T)).</title>
        <authorList>
            <person name="Ruckert C."/>
            <person name="Albersmeier A."/>
            <person name="Al-Dilaimi A."/>
            <person name="Niehaus K."/>
            <person name="Szczepanowski R."/>
            <person name="Kalinowski J."/>
        </authorList>
    </citation>
    <scope>NUCLEOTIDE SEQUENCE [LARGE SCALE GENOMIC DNA]</scope>
    <source>
        <strain evidence="1">YIM 70093</strain>
    </source>
</reference>
<organism evidence="1 2">
    <name type="scientific">Corynebacterium halotolerans YIM 70093 = DSM 44683</name>
    <dbReference type="NCBI Taxonomy" id="1121362"/>
    <lineage>
        <taxon>Bacteria</taxon>
        <taxon>Bacillati</taxon>
        <taxon>Actinomycetota</taxon>
        <taxon>Actinomycetes</taxon>
        <taxon>Mycobacteriales</taxon>
        <taxon>Corynebacteriaceae</taxon>
        <taxon>Corynebacterium</taxon>
    </lineage>
</organism>